<reference evidence="5" key="1">
    <citation type="journal article" date="2012" name="Mol. Plant Microbe Interact.">
        <title>A highly conserved effector in Fusarium oxysporum is required for full virulence on Arabidopsis.</title>
        <authorList>
            <person name="Thatcher L.F."/>
            <person name="Gardiner D.M."/>
            <person name="Kazan K."/>
            <person name="Manners J."/>
        </authorList>
    </citation>
    <scope>NUCLEOTIDE SEQUENCE [LARGE SCALE GENOMIC DNA]</scope>
    <source>
        <strain evidence="5">Fo5176</strain>
    </source>
</reference>
<accession>A0A0D2Y9A9</accession>
<protein>
    <recommendedName>
        <fullName evidence="3">Peptidase S8/S53 domain-containing protein</fullName>
    </recommendedName>
</protein>
<organism evidence="4 5">
    <name type="scientific">Fusarium oxysporum (strain Fo5176)</name>
    <name type="common">Fusarium vascular wilt</name>
    <dbReference type="NCBI Taxonomy" id="660025"/>
    <lineage>
        <taxon>Eukaryota</taxon>
        <taxon>Fungi</taxon>
        <taxon>Dikarya</taxon>
        <taxon>Ascomycota</taxon>
        <taxon>Pezizomycotina</taxon>
        <taxon>Sordariomycetes</taxon>
        <taxon>Hypocreomycetidae</taxon>
        <taxon>Hypocreales</taxon>
        <taxon>Nectriaceae</taxon>
        <taxon>Fusarium</taxon>
        <taxon>Fusarium oxysporum species complex</taxon>
    </lineage>
</organism>
<dbReference type="AlphaFoldDB" id="A0A0D2Y9A9"/>
<dbReference type="Pfam" id="PF00082">
    <property type="entry name" value="Peptidase_S8"/>
    <property type="match status" value="1"/>
</dbReference>
<dbReference type="InterPro" id="IPR023827">
    <property type="entry name" value="Peptidase_S8_Asp-AS"/>
</dbReference>
<sequence>MDKMMMPIYQYVDPYEDFMSHGGTPRTASGVDGPVRIAILDSGFDPTHPLLRNNEGNIDSRIKGFQNFVAGRNEGEYQDEIGHGTHALGLLLKVATCAEIYIARIANQATLGRDSYSAISKAINHAVSQRQTTG</sequence>
<dbReference type="InterPro" id="IPR000209">
    <property type="entry name" value="Peptidase_S8/S53_dom"/>
</dbReference>
<evidence type="ECO:0000259" key="3">
    <source>
        <dbReference type="Pfam" id="PF00082"/>
    </source>
</evidence>
<dbReference type="PROSITE" id="PS00136">
    <property type="entry name" value="SUBTILASE_ASP"/>
    <property type="match status" value="1"/>
</dbReference>
<keyword evidence="1" id="KW-0378">Hydrolase</keyword>
<dbReference type="SUPFAM" id="SSF52743">
    <property type="entry name" value="Subtilisin-like"/>
    <property type="match status" value="1"/>
</dbReference>
<comment type="caution">
    <text evidence="2">Lacks conserved residue(s) required for the propagation of feature annotation.</text>
</comment>
<evidence type="ECO:0000313" key="4">
    <source>
        <dbReference type="EnsemblFungi" id="FOXG_12879P0"/>
    </source>
</evidence>
<comment type="similarity">
    <text evidence="2">Belongs to the peptidase S8 family.</text>
</comment>
<feature type="domain" description="Peptidase S8/S53" evidence="3">
    <location>
        <begin position="35"/>
        <end position="127"/>
    </location>
</feature>
<dbReference type="Proteomes" id="UP000002489">
    <property type="component" value="Unassembled WGS sequence"/>
</dbReference>
<name>A0A0D2Y9A9_FUSOF</name>
<reference evidence="4" key="2">
    <citation type="submission" date="2025-08" db="UniProtKB">
        <authorList>
            <consortium name="EnsemblFungi"/>
        </authorList>
    </citation>
    <scope>IDENTIFICATION</scope>
    <source>
        <strain evidence="4">4287 / CBS 123668 / FGSC 9935 / NRRL 34936</strain>
    </source>
</reference>
<proteinExistence type="inferred from homology"/>
<dbReference type="PROSITE" id="PS51892">
    <property type="entry name" value="SUBTILASE"/>
    <property type="match status" value="1"/>
</dbReference>
<dbReference type="GO" id="GO:0004252">
    <property type="term" value="F:serine-type endopeptidase activity"/>
    <property type="evidence" value="ECO:0007669"/>
    <property type="project" value="InterPro"/>
</dbReference>
<dbReference type="InterPro" id="IPR036852">
    <property type="entry name" value="Peptidase_S8/S53_dom_sf"/>
</dbReference>
<evidence type="ECO:0000313" key="5">
    <source>
        <dbReference type="Proteomes" id="UP000002489"/>
    </source>
</evidence>
<evidence type="ECO:0000256" key="1">
    <source>
        <dbReference type="ARBA" id="ARBA00022801"/>
    </source>
</evidence>
<evidence type="ECO:0000256" key="2">
    <source>
        <dbReference type="PROSITE-ProRule" id="PRU01240"/>
    </source>
</evidence>
<dbReference type="EnsemblFungi" id="FOXG_12879T0">
    <property type="protein sequence ID" value="FOXG_12879P0"/>
    <property type="gene ID" value="FOXG_12879"/>
</dbReference>
<dbReference type="Gene3D" id="3.40.50.200">
    <property type="entry name" value="Peptidase S8/S53 domain"/>
    <property type="match status" value="1"/>
</dbReference>
<dbReference type="GO" id="GO:0006508">
    <property type="term" value="P:proteolysis"/>
    <property type="evidence" value="ECO:0007669"/>
    <property type="project" value="InterPro"/>
</dbReference>